<accession>U3AGR5</accession>
<dbReference type="eggNOG" id="COG4628">
    <property type="taxonomic scope" value="Bacteria"/>
</dbReference>
<dbReference type="AlphaFoldDB" id="U3AGR5"/>
<dbReference type="InterPro" id="IPR036361">
    <property type="entry name" value="SAP_dom_sf"/>
</dbReference>
<dbReference type="STRING" id="1219080.VEZ01S_08_01570"/>
<reference evidence="1 2" key="1">
    <citation type="submission" date="2013-09" db="EMBL/GenBank/DDBJ databases">
        <title>Whole genome shotgun sequence of Vibrio ezurae NBRC 102218.</title>
        <authorList>
            <person name="Yoshida I."/>
            <person name="Hosoyama A."/>
            <person name="Numata M."/>
            <person name="Hashimoto M."/>
            <person name="Hosoyama Y."/>
            <person name="Tsuchikane K."/>
            <person name="Noguchi M."/>
            <person name="Hirakata S."/>
            <person name="Ichikawa N."/>
            <person name="Ohji S."/>
            <person name="Yamazoe A."/>
            <person name="Fujita N."/>
        </authorList>
    </citation>
    <scope>NUCLEOTIDE SEQUENCE [LARGE SCALE GENOMIC DNA]</scope>
    <source>
        <strain evidence="1 2">NBRC 102218</strain>
    </source>
</reference>
<keyword evidence="2" id="KW-1185">Reference proteome</keyword>
<dbReference type="EMBL" id="BATM01000008">
    <property type="protein sequence ID" value="GAD79121.1"/>
    <property type="molecule type" value="Genomic_DNA"/>
</dbReference>
<name>U3AGR5_9VIBR</name>
<dbReference type="InterPro" id="IPR018668">
    <property type="entry name" value="DNA-binding_VF530-like"/>
</dbReference>
<evidence type="ECO:0008006" key="3">
    <source>
        <dbReference type="Google" id="ProtNLM"/>
    </source>
</evidence>
<dbReference type="Proteomes" id="UP000016562">
    <property type="component" value="Unassembled WGS sequence"/>
</dbReference>
<dbReference type="Pfam" id="PF09905">
    <property type="entry name" value="VF530"/>
    <property type="match status" value="1"/>
</dbReference>
<protein>
    <recommendedName>
        <fullName evidence="3">DNA-binding protein VF530</fullName>
    </recommendedName>
</protein>
<sequence length="162" mass="18951">MLDDFSVTRSALGLLYSTQTNYSERTMSINREELQNNPLHGLKLEDMVKELVDHYGWDILDTAMRFNCFHTNPSVASSVKYLRKSDWAREKLEAFYLSRFKRMPRPTEEEREIPPRMRTFANGIEPREPMELTVDSILASQAKAASAFKARKSQERKSRSRR</sequence>
<comment type="caution">
    <text evidence="1">The sequence shown here is derived from an EMBL/GenBank/DDBJ whole genome shotgun (WGS) entry which is preliminary data.</text>
</comment>
<gene>
    <name evidence="1" type="ORF">VEZ01S_08_01570</name>
</gene>
<dbReference type="GO" id="GO:0003677">
    <property type="term" value="F:DNA binding"/>
    <property type="evidence" value="ECO:0007669"/>
    <property type="project" value="InterPro"/>
</dbReference>
<evidence type="ECO:0000313" key="1">
    <source>
        <dbReference type="EMBL" id="GAD79121.1"/>
    </source>
</evidence>
<evidence type="ECO:0000313" key="2">
    <source>
        <dbReference type="Proteomes" id="UP000016562"/>
    </source>
</evidence>
<dbReference type="Gene3D" id="1.10.720.30">
    <property type="entry name" value="SAP domain"/>
    <property type="match status" value="1"/>
</dbReference>
<organism evidence="1 2">
    <name type="scientific">Vibrio ezurae NBRC 102218</name>
    <dbReference type="NCBI Taxonomy" id="1219080"/>
    <lineage>
        <taxon>Bacteria</taxon>
        <taxon>Pseudomonadati</taxon>
        <taxon>Pseudomonadota</taxon>
        <taxon>Gammaproteobacteria</taxon>
        <taxon>Vibrionales</taxon>
        <taxon>Vibrionaceae</taxon>
        <taxon>Vibrio</taxon>
    </lineage>
</organism>
<proteinExistence type="predicted"/>